<proteinExistence type="predicted"/>
<name>A0A6J5NH77_9CAUD</name>
<evidence type="ECO:0000313" key="2">
    <source>
        <dbReference type="EMBL" id="CAB4159110.1"/>
    </source>
</evidence>
<sequence>MALPSGLATPDSASSSLGGVSGPGKSKAIVSPNTQQRGALSPVNAPFNFVAQRVTSSTTLDSGQLILQVNAAAAAVVLTLPRAYYANGQFIHIIKTDATANQVSAIAQAGDTLGKATAKAWPVAQYETVTLVSQVDSSGLGIWYVLQ</sequence>
<accession>A0A6J5NH77</accession>
<protein>
    <submittedName>
        <fullName evidence="2">Uncharacterized protein</fullName>
    </submittedName>
</protein>
<feature type="region of interest" description="Disordered" evidence="1">
    <location>
        <begin position="1"/>
        <end position="35"/>
    </location>
</feature>
<gene>
    <name evidence="2" type="ORF">UFOVP704_53</name>
</gene>
<organism evidence="2">
    <name type="scientific">uncultured Caudovirales phage</name>
    <dbReference type="NCBI Taxonomy" id="2100421"/>
    <lineage>
        <taxon>Viruses</taxon>
        <taxon>Duplodnaviria</taxon>
        <taxon>Heunggongvirae</taxon>
        <taxon>Uroviricota</taxon>
        <taxon>Caudoviricetes</taxon>
        <taxon>Peduoviridae</taxon>
        <taxon>Maltschvirus</taxon>
        <taxon>Maltschvirus maltsch</taxon>
    </lineage>
</organism>
<evidence type="ECO:0000256" key="1">
    <source>
        <dbReference type="SAM" id="MobiDB-lite"/>
    </source>
</evidence>
<reference evidence="2" key="1">
    <citation type="submission" date="2020-04" db="EMBL/GenBank/DDBJ databases">
        <authorList>
            <person name="Chiriac C."/>
            <person name="Salcher M."/>
            <person name="Ghai R."/>
            <person name="Kavagutti S V."/>
        </authorList>
    </citation>
    <scope>NUCLEOTIDE SEQUENCE</scope>
</reference>
<dbReference type="EMBL" id="LR796675">
    <property type="protein sequence ID" value="CAB4159110.1"/>
    <property type="molecule type" value="Genomic_DNA"/>
</dbReference>